<feature type="transmembrane region" description="Helical" evidence="1">
    <location>
        <begin position="315"/>
        <end position="333"/>
    </location>
</feature>
<feature type="transmembrane region" description="Helical" evidence="1">
    <location>
        <begin position="66"/>
        <end position="90"/>
    </location>
</feature>
<feature type="transmembrane region" description="Helical" evidence="1">
    <location>
        <begin position="186"/>
        <end position="204"/>
    </location>
</feature>
<accession>A0ABQ4EKI9</accession>
<evidence type="ECO:0000313" key="2">
    <source>
        <dbReference type="EMBL" id="GIG95238.1"/>
    </source>
</evidence>
<dbReference type="EMBL" id="BONX01000009">
    <property type="protein sequence ID" value="GIG95238.1"/>
    <property type="molecule type" value="Genomic_DNA"/>
</dbReference>
<evidence type="ECO:0000256" key="1">
    <source>
        <dbReference type="SAM" id="Phobius"/>
    </source>
</evidence>
<keyword evidence="1" id="KW-0812">Transmembrane</keyword>
<sequence>MIWMSWRQFRTQAIVGVGALAVLAAYLLQLGMRIRDSRDSYLGRCQPQGDCAQAMSQFVGEHQNTLLILAGLFGLLPGILGMFWGAPLVARELDAGTHRLVWNQSVSRRRWLLTRLLFVGLAGAAMTGLVSLLLTWAASPVDAVADDRFSTVVFGARNIAPIGYALFAVTVGTVVGLLVRRTLPAMALTILVFGVVQFGMPNLVRPYLMTPVDVTRPMTAEAINEARGLGSISSAAVVRGLTVPDAWVTRTSELRTTDGRALDADRFDDCLMRPPKTGATGTFGDAARCLGELDLHVDLSYQPNHRYWPFQWLESVIYLALSALLTVFGLWRIQRRVS</sequence>
<reference evidence="2 3" key="1">
    <citation type="submission" date="2021-01" db="EMBL/GenBank/DDBJ databases">
        <title>Whole genome shotgun sequence of Plantactinospora mayteni NBRC 109088.</title>
        <authorList>
            <person name="Komaki H."/>
            <person name="Tamura T."/>
        </authorList>
    </citation>
    <scope>NUCLEOTIDE SEQUENCE [LARGE SCALE GENOMIC DNA]</scope>
    <source>
        <strain evidence="2 3">NBRC 109088</strain>
    </source>
</reference>
<proteinExistence type="predicted"/>
<evidence type="ECO:0000313" key="3">
    <source>
        <dbReference type="Proteomes" id="UP000621500"/>
    </source>
</evidence>
<gene>
    <name evidence="2" type="ORF">Pma05_18110</name>
</gene>
<feature type="transmembrane region" description="Helical" evidence="1">
    <location>
        <begin position="111"/>
        <end position="139"/>
    </location>
</feature>
<keyword evidence="3" id="KW-1185">Reference proteome</keyword>
<keyword evidence="1" id="KW-0472">Membrane</keyword>
<dbReference type="Proteomes" id="UP000621500">
    <property type="component" value="Unassembled WGS sequence"/>
</dbReference>
<dbReference type="Pfam" id="PF12679">
    <property type="entry name" value="ABC2_membrane_2"/>
    <property type="match status" value="1"/>
</dbReference>
<comment type="caution">
    <text evidence="2">The sequence shown here is derived from an EMBL/GenBank/DDBJ whole genome shotgun (WGS) entry which is preliminary data.</text>
</comment>
<dbReference type="RefSeq" id="WP_203856846.1">
    <property type="nucleotide sequence ID" value="NZ_BAAAZQ010000019.1"/>
</dbReference>
<organism evidence="2 3">
    <name type="scientific">Plantactinospora mayteni</name>
    <dbReference type="NCBI Taxonomy" id="566021"/>
    <lineage>
        <taxon>Bacteria</taxon>
        <taxon>Bacillati</taxon>
        <taxon>Actinomycetota</taxon>
        <taxon>Actinomycetes</taxon>
        <taxon>Micromonosporales</taxon>
        <taxon>Micromonosporaceae</taxon>
        <taxon>Plantactinospora</taxon>
    </lineage>
</organism>
<name>A0ABQ4EKI9_9ACTN</name>
<feature type="transmembrane region" description="Helical" evidence="1">
    <location>
        <begin position="12"/>
        <end position="32"/>
    </location>
</feature>
<feature type="transmembrane region" description="Helical" evidence="1">
    <location>
        <begin position="159"/>
        <end position="179"/>
    </location>
</feature>
<protein>
    <submittedName>
        <fullName evidence="2">Transporter</fullName>
    </submittedName>
</protein>
<keyword evidence="1" id="KW-1133">Transmembrane helix</keyword>